<comment type="caution">
    <text evidence="11">The sequence shown here is derived from an EMBL/GenBank/DDBJ whole genome shotgun (WGS) entry which is preliminary data.</text>
</comment>
<evidence type="ECO:0000313" key="12">
    <source>
        <dbReference type="Proteomes" id="UP000176191"/>
    </source>
</evidence>
<name>A0A1F5F6S8_9BACT</name>
<dbReference type="InterPro" id="IPR002316">
    <property type="entry name" value="Pro-tRNA-ligase_IIa"/>
</dbReference>
<dbReference type="GO" id="GO:0004827">
    <property type="term" value="F:proline-tRNA ligase activity"/>
    <property type="evidence" value="ECO:0007669"/>
    <property type="project" value="UniProtKB-EC"/>
</dbReference>
<keyword evidence="3" id="KW-0436">Ligase</keyword>
<feature type="domain" description="Aminoacyl-transfer RNA synthetases class-II family profile" evidence="10">
    <location>
        <begin position="33"/>
        <end position="317"/>
    </location>
</feature>
<dbReference type="InterPro" id="IPR044140">
    <property type="entry name" value="ProRS_anticodon_short"/>
</dbReference>
<keyword evidence="7" id="KW-0030">Aminoacyl-tRNA synthetase</keyword>
<dbReference type="Proteomes" id="UP000176191">
    <property type="component" value="Unassembled WGS sequence"/>
</dbReference>
<evidence type="ECO:0000256" key="7">
    <source>
        <dbReference type="ARBA" id="ARBA00023146"/>
    </source>
</evidence>
<evidence type="ECO:0000256" key="3">
    <source>
        <dbReference type="ARBA" id="ARBA00022598"/>
    </source>
</evidence>
<dbReference type="PROSITE" id="PS50862">
    <property type="entry name" value="AA_TRNA_LIGASE_II"/>
    <property type="match status" value="1"/>
</dbReference>
<evidence type="ECO:0000313" key="11">
    <source>
        <dbReference type="EMBL" id="OGD75342.1"/>
    </source>
</evidence>
<sequence>MQYSKLFSKTLKTAPSSAETVNHKLLVQAGFVRQVMAGVYTYTPLGLRVLNKISQIIREEMNNVGGQEVLMPILHPSALWKQTGAWDKSDVLFKIKSRTGREYALAQSNEETVTPLAKEWIHSKNDLPLSIYHINAKFRDELRSKSGILRGREFLMKDMYSWHENQADFEQYYTKVKAAYMRIFGKLGLTAKATEASGGGFSDKISYEFEVLTDAGEAPILYCSKCDYCVNVDDIKTYKEGDSCPKCSGDKLKAAMASEVGNVFDLGTKYSKAFELTIPNSKGEKIYPIMGCYGIGISRTMGVLVEKFHDERGIIWPESAAPFKVHLVAIAGKNEAVTKQADKVYNELTKAGIEVLYDDRESVMAGAKLADADLIGIPYRAVVSEKTGEQIEVKKRNETEAKLMSLENFLQTLKN</sequence>
<dbReference type="InterPro" id="IPR006195">
    <property type="entry name" value="aa-tRNA-synth_II"/>
</dbReference>
<dbReference type="PRINTS" id="PR01046">
    <property type="entry name" value="TRNASYNTHPRO"/>
</dbReference>
<dbReference type="GO" id="GO:0006433">
    <property type="term" value="P:prolyl-tRNA aminoacylation"/>
    <property type="evidence" value="ECO:0007669"/>
    <property type="project" value="InterPro"/>
</dbReference>
<reference evidence="11 12" key="1">
    <citation type="journal article" date="2016" name="Nat. Commun.">
        <title>Thousands of microbial genomes shed light on interconnected biogeochemical processes in an aquifer system.</title>
        <authorList>
            <person name="Anantharaman K."/>
            <person name="Brown C.T."/>
            <person name="Hug L.A."/>
            <person name="Sharon I."/>
            <person name="Castelle C.J."/>
            <person name="Probst A.J."/>
            <person name="Thomas B.C."/>
            <person name="Singh A."/>
            <person name="Wilkins M.J."/>
            <person name="Karaoz U."/>
            <person name="Brodie E.L."/>
            <person name="Williams K.H."/>
            <person name="Hubbard S.S."/>
            <person name="Banfield J.F."/>
        </authorList>
    </citation>
    <scope>NUCLEOTIDE SEQUENCE [LARGE SCALE GENOMIC DNA]</scope>
</reference>
<evidence type="ECO:0000256" key="2">
    <source>
        <dbReference type="ARBA" id="ARBA00019110"/>
    </source>
</evidence>
<dbReference type="CDD" id="cd00861">
    <property type="entry name" value="ProRS_anticodon_short"/>
    <property type="match status" value="1"/>
</dbReference>
<keyword evidence="6" id="KW-0648">Protein biosynthesis</keyword>
<keyword evidence="5" id="KW-0067">ATP-binding</keyword>
<accession>A0A1F5F6S8</accession>
<dbReference type="PANTHER" id="PTHR42753">
    <property type="entry name" value="MITOCHONDRIAL RIBOSOME PROTEIN L39/PROLYL-TRNA LIGASE FAMILY MEMBER"/>
    <property type="match status" value="1"/>
</dbReference>
<protein>
    <recommendedName>
        <fullName evidence="2">Proline--tRNA ligase</fullName>
        <ecNumber evidence="1">6.1.1.15</ecNumber>
    </recommendedName>
    <alternativeName>
        <fullName evidence="8">Prolyl-tRNA synthetase</fullName>
    </alternativeName>
</protein>
<dbReference type="EC" id="6.1.1.15" evidence="1"/>
<evidence type="ECO:0000256" key="8">
    <source>
        <dbReference type="ARBA" id="ARBA00029731"/>
    </source>
</evidence>
<dbReference type="AlphaFoldDB" id="A0A1F5F6S8"/>
<dbReference type="PANTHER" id="PTHR42753:SF2">
    <property type="entry name" value="PROLINE--TRNA LIGASE"/>
    <property type="match status" value="1"/>
</dbReference>
<evidence type="ECO:0000256" key="9">
    <source>
        <dbReference type="ARBA" id="ARBA00047671"/>
    </source>
</evidence>
<dbReference type="Gene3D" id="3.40.50.800">
    <property type="entry name" value="Anticodon-binding domain"/>
    <property type="match status" value="1"/>
</dbReference>
<dbReference type="SUPFAM" id="SSF55681">
    <property type="entry name" value="Class II aaRS and biotin synthetases"/>
    <property type="match status" value="1"/>
</dbReference>
<comment type="catalytic activity">
    <reaction evidence="9">
        <text>tRNA(Pro) + L-proline + ATP = L-prolyl-tRNA(Pro) + AMP + diphosphate</text>
        <dbReference type="Rhea" id="RHEA:14305"/>
        <dbReference type="Rhea" id="RHEA-COMP:9700"/>
        <dbReference type="Rhea" id="RHEA-COMP:9702"/>
        <dbReference type="ChEBI" id="CHEBI:30616"/>
        <dbReference type="ChEBI" id="CHEBI:33019"/>
        <dbReference type="ChEBI" id="CHEBI:60039"/>
        <dbReference type="ChEBI" id="CHEBI:78442"/>
        <dbReference type="ChEBI" id="CHEBI:78532"/>
        <dbReference type="ChEBI" id="CHEBI:456215"/>
        <dbReference type="EC" id="6.1.1.15"/>
    </reaction>
</comment>
<dbReference type="Gene3D" id="3.30.930.10">
    <property type="entry name" value="Bira Bifunctional Protein, Domain 2"/>
    <property type="match status" value="1"/>
</dbReference>
<evidence type="ECO:0000259" key="10">
    <source>
        <dbReference type="PROSITE" id="PS50862"/>
    </source>
</evidence>
<evidence type="ECO:0000256" key="1">
    <source>
        <dbReference type="ARBA" id="ARBA00012831"/>
    </source>
</evidence>
<proteinExistence type="predicted"/>
<dbReference type="SUPFAM" id="SSF52954">
    <property type="entry name" value="Class II aaRS ABD-related"/>
    <property type="match status" value="1"/>
</dbReference>
<organism evidence="11 12">
    <name type="scientific">Candidatus Collierbacteria bacterium RIFOXYA2_FULL_46_10</name>
    <dbReference type="NCBI Taxonomy" id="1817726"/>
    <lineage>
        <taxon>Bacteria</taxon>
        <taxon>Candidatus Collieribacteriota</taxon>
    </lineage>
</organism>
<dbReference type="GO" id="GO:0005829">
    <property type="term" value="C:cytosol"/>
    <property type="evidence" value="ECO:0007669"/>
    <property type="project" value="TreeGrafter"/>
</dbReference>
<dbReference type="InterPro" id="IPR002314">
    <property type="entry name" value="aa-tRNA-synt_IIb"/>
</dbReference>
<dbReference type="InterPro" id="IPR004154">
    <property type="entry name" value="Anticodon-bd"/>
</dbReference>
<dbReference type="Pfam" id="PF03129">
    <property type="entry name" value="HGTP_anticodon"/>
    <property type="match status" value="1"/>
</dbReference>
<evidence type="ECO:0000256" key="6">
    <source>
        <dbReference type="ARBA" id="ARBA00022917"/>
    </source>
</evidence>
<dbReference type="InterPro" id="IPR036621">
    <property type="entry name" value="Anticodon-bd_dom_sf"/>
</dbReference>
<dbReference type="InterPro" id="IPR045864">
    <property type="entry name" value="aa-tRNA-synth_II/BPL/LPL"/>
</dbReference>
<evidence type="ECO:0000256" key="4">
    <source>
        <dbReference type="ARBA" id="ARBA00022741"/>
    </source>
</evidence>
<dbReference type="Pfam" id="PF00587">
    <property type="entry name" value="tRNA-synt_2b"/>
    <property type="match status" value="1"/>
</dbReference>
<dbReference type="InterPro" id="IPR050062">
    <property type="entry name" value="Pro-tRNA_synthetase"/>
</dbReference>
<gene>
    <name evidence="11" type="ORF">A2228_04020</name>
</gene>
<dbReference type="EMBL" id="MFAK01000009">
    <property type="protein sequence ID" value="OGD75342.1"/>
    <property type="molecule type" value="Genomic_DNA"/>
</dbReference>
<evidence type="ECO:0000256" key="5">
    <source>
        <dbReference type="ARBA" id="ARBA00022840"/>
    </source>
</evidence>
<dbReference type="GO" id="GO:0005524">
    <property type="term" value="F:ATP binding"/>
    <property type="evidence" value="ECO:0007669"/>
    <property type="project" value="UniProtKB-KW"/>
</dbReference>
<keyword evidence="4" id="KW-0547">Nucleotide-binding</keyword>